<evidence type="ECO:0000313" key="4">
    <source>
        <dbReference type="Proteomes" id="UP000726136"/>
    </source>
</evidence>
<dbReference type="Proteomes" id="UP000726136">
    <property type="component" value="Unassembled WGS sequence"/>
</dbReference>
<name>A0A7U6J3N8_VIBAN</name>
<dbReference type="Proteomes" id="UP000256923">
    <property type="component" value="Chromosome 1"/>
</dbReference>
<dbReference type="EMBL" id="CP034672">
    <property type="protein sequence ID" value="AZS26313.1"/>
    <property type="molecule type" value="Genomic_DNA"/>
</dbReference>
<dbReference type="AlphaFoldDB" id="A0A7U6J3N8"/>
<keyword evidence="4" id="KW-1185">Reference proteome</keyword>
<sequence>MSDFKKTASGFKCPICDHVGSAKEIKLRSSSALKGSGGCVGYGTCPNCGHDGCAKRDTPSLKPRGYEPS</sequence>
<dbReference type="RefSeq" id="WP_116285147.1">
    <property type="nucleotide sequence ID" value="NZ_CP034672.1"/>
</dbReference>
<proteinExistence type="predicted"/>
<protein>
    <submittedName>
        <fullName evidence="1">Uncharacterized protein</fullName>
    </submittedName>
</protein>
<organism evidence="1 3">
    <name type="scientific">Vibrio anguillarum</name>
    <name type="common">Listonella anguillarum</name>
    <dbReference type="NCBI Taxonomy" id="55601"/>
    <lineage>
        <taxon>Bacteria</taxon>
        <taxon>Pseudomonadati</taxon>
        <taxon>Pseudomonadota</taxon>
        <taxon>Gammaproteobacteria</taxon>
        <taxon>Vibrionales</taxon>
        <taxon>Vibrionaceae</taxon>
        <taxon>Vibrio</taxon>
    </lineage>
</organism>
<evidence type="ECO:0000313" key="2">
    <source>
        <dbReference type="EMBL" id="MBF4374457.1"/>
    </source>
</evidence>
<evidence type="ECO:0000313" key="1">
    <source>
        <dbReference type="EMBL" id="AZS26313.1"/>
    </source>
</evidence>
<gene>
    <name evidence="1" type="ORF">DYL72_15505</name>
    <name evidence="2" type="ORF">EAY46_15415</name>
</gene>
<accession>A0A7U6J3N8</accession>
<reference evidence="2 4" key="2">
    <citation type="journal article" date="2021" name="PeerJ">
        <title>Analysis of 44 Vibrio anguillarum genomes reveals high genetic diversity.</title>
        <authorList>
            <person name="Hansen M.J."/>
            <person name="Dalsgaard I."/>
        </authorList>
    </citation>
    <scope>NUCLEOTIDE SEQUENCE [LARGE SCALE GENOMIC DNA]</scope>
    <source>
        <strain evidence="2 4">040915-1/1B</strain>
    </source>
</reference>
<dbReference type="EMBL" id="RDPI01000019">
    <property type="protein sequence ID" value="MBF4374457.1"/>
    <property type="molecule type" value="Genomic_DNA"/>
</dbReference>
<reference evidence="1 3" key="1">
    <citation type="submission" date="2018-12" db="EMBL/GenBank/DDBJ databases">
        <title>Characterization and Draft Genome of Vibrio anguillarum J360 Marine Pathogen Isolated from an Outbreak in Lumpfish (Cyclopterus lumpus).</title>
        <authorList>
            <person name="Vasquez J.I."/>
            <person name="Cao T."/>
            <person name="Chakraborty S."/>
            <person name="Gnanagobal H."/>
            <person name="Wescot J."/>
            <person name="Boyce D."/>
            <person name="Santander J."/>
        </authorList>
    </citation>
    <scope>NUCLEOTIDE SEQUENCE [LARGE SCALE GENOMIC DNA]</scope>
    <source>
        <strain evidence="1 3">J360</strain>
    </source>
</reference>
<evidence type="ECO:0000313" key="3">
    <source>
        <dbReference type="Proteomes" id="UP000256923"/>
    </source>
</evidence>